<feature type="compositionally biased region" description="Low complexity" evidence="2">
    <location>
        <begin position="8"/>
        <end position="21"/>
    </location>
</feature>
<dbReference type="PROSITE" id="PS50048">
    <property type="entry name" value="ZN2_CY6_FUNGAL_2"/>
    <property type="match status" value="1"/>
</dbReference>
<evidence type="ECO:0000256" key="2">
    <source>
        <dbReference type="SAM" id="MobiDB-lite"/>
    </source>
</evidence>
<dbReference type="SMART" id="SM00066">
    <property type="entry name" value="GAL4"/>
    <property type="match status" value="1"/>
</dbReference>
<dbReference type="Gene3D" id="4.10.240.10">
    <property type="entry name" value="Zn(2)-C6 fungal-type DNA-binding domain"/>
    <property type="match status" value="1"/>
</dbReference>
<dbReference type="PANTHER" id="PTHR46910">
    <property type="entry name" value="TRANSCRIPTION FACTOR PDR1"/>
    <property type="match status" value="1"/>
</dbReference>
<dbReference type="GO" id="GO:0008270">
    <property type="term" value="F:zinc ion binding"/>
    <property type="evidence" value="ECO:0007669"/>
    <property type="project" value="InterPro"/>
</dbReference>
<dbReference type="EMBL" id="OOIN01000005">
    <property type="protein sequence ID" value="SPO22915.1"/>
    <property type="molecule type" value="Genomic_DNA"/>
</dbReference>
<dbReference type="InterPro" id="IPR001138">
    <property type="entry name" value="Zn2Cys6_DnaBD"/>
</dbReference>
<gene>
    <name evidence="4" type="ORF">UTRI_01593</name>
</gene>
<organism evidence="4 5">
    <name type="scientific">Ustilago trichophora</name>
    <dbReference type="NCBI Taxonomy" id="86804"/>
    <lineage>
        <taxon>Eukaryota</taxon>
        <taxon>Fungi</taxon>
        <taxon>Dikarya</taxon>
        <taxon>Basidiomycota</taxon>
        <taxon>Ustilaginomycotina</taxon>
        <taxon>Ustilaginomycetes</taxon>
        <taxon>Ustilaginales</taxon>
        <taxon>Ustilaginaceae</taxon>
        <taxon>Ustilago</taxon>
    </lineage>
</organism>
<evidence type="ECO:0000259" key="3">
    <source>
        <dbReference type="PROSITE" id="PS50048"/>
    </source>
</evidence>
<dbReference type="OrthoDB" id="39175at2759"/>
<name>A0A5C3DXB9_9BASI</name>
<accession>A0A5C3DXB9</accession>
<proteinExistence type="predicted"/>
<dbReference type="Pfam" id="PF00172">
    <property type="entry name" value="Zn_clus"/>
    <property type="match status" value="1"/>
</dbReference>
<dbReference type="AlphaFoldDB" id="A0A5C3DXB9"/>
<dbReference type="Proteomes" id="UP000324022">
    <property type="component" value="Unassembled WGS sequence"/>
</dbReference>
<feature type="region of interest" description="Disordered" evidence="2">
    <location>
        <begin position="1"/>
        <end position="42"/>
    </location>
</feature>
<feature type="domain" description="Zn(2)-C6 fungal-type" evidence="3">
    <location>
        <begin position="52"/>
        <end position="81"/>
    </location>
</feature>
<protein>
    <recommendedName>
        <fullName evidence="3">Zn(2)-C6 fungal-type domain-containing protein</fullName>
    </recommendedName>
</protein>
<dbReference type="PANTHER" id="PTHR46910:SF1">
    <property type="entry name" value="MISCELLANEOUS ZN(II)2CYS6 TRANSCRIPTION FACTOR (EUROFUNG)-RELATED"/>
    <property type="match status" value="1"/>
</dbReference>
<sequence length="822" mass="89548">MCFRSIAPCSPSTDSGSSSPSQPFPPLTSHPSVSTPGTVPHEGSIRKRVVRACEVCRRKKVKCNGQKPCSQCIAFAEECVYVDVKDRSAYSRRYVESLEARLAELEKTVTILSQSRACSCQCQRREAREGARRASDPGGVILPRFLSNDEQRGQKPSSVQEASSSFRSSIDLCPLSASSIIVEANAILHTRGQGDLATSTSTYCISKQQAPLQQTALTAPELSLELEHDFASPIHLNSVSLSLPTERNFHALLHAFATRVHPFYPIVSPSEAQEAWQQISSLPSLSAATDSTAASLVFAIMACGAQALGSKDASGTTHHTSDSALAFFRQSRFWIEVLGEVRHGVPESLRPIQVHALLAHFCAGHGDAWSAFRHSVNAQDLLEGSVFDVSDGKNTSVQQIALSVTLIDHLVRSLAFRRQDLLPLKTTSPTPSRDRKGYGSDLFSYLFELSTLCGISGSYGHTLFSLLHPPSESSAYESLKIHARQQDSLLQEWYCNLPIAFRTLPTPQCDATLAIGSCIAFVSLQFEQLRLHIALQHLTRRAGGRVLAEAERSDLARCMQIAGRVIQVFPTIIQHLPPGPWLALYAQSVAISGAFLALTAIRQAGCSMERLIAEVEAAVAGLKQLKDAMQGISDIRAQLARLVSDINSQLRVASVKRERGEEVQAQRALRRNHSTEGMANKRFRAATLPQSGPPSVGSPIYRPETAPPTQQTMHDVPQQPITQAAAVPWSTTDGDNNSNSNDHSLELGIGNLTNFFHDSTTLFALPDPPLPPHNHSQQHHPGASSDPAAHAITFGSNHEAMMAGLLQEFMDQQEQQVHHHQT</sequence>
<feature type="region of interest" description="Disordered" evidence="2">
    <location>
        <begin position="131"/>
        <end position="162"/>
    </location>
</feature>
<dbReference type="InterPro" id="IPR050987">
    <property type="entry name" value="AtrR-like"/>
</dbReference>
<dbReference type="InterPro" id="IPR036864">
    <property type="entry name" value="Zn2-C6_fun-type_DNA-bd_sf"/>
</dbReference>
<reference evidence="4 5" key="1">
    <citation type="submission" date="2018-03" db="EMBL/GenBank/DDBJ databases">
        <authorList>
            <person name="Guldener U."/>
        </authorList>
    </citation>
    <scope>NUCLEOTIDE SEQUENCE [LARGE SCALE GENOMIC DNA]</scope>
    <source>
        <strain evidence="4 5">NBRC100155</strain>
    </source>
</reference>
<keyword evidence="5" id="KW-1185">Reference proteome</keyword>
<dbReference type="PROSITE" id="PS00463">
    <property type="entry name" value="ZN2_CY6_FUNGAL_1"/>
    <property type="match status" value="1"/>
</dbReference>
<evidence type="ECO:0000313" key="5">
    <source>
        <dbReference type="Proteomes" id="UP000324022"/>
    </source>
</evidence>
<keyword evidence="1" id="KW-0539">Nucleus</keyword>
<dbReference type="CDD" id="cd00067">
    <property type="entry name" value="GAL4"/>
    <property type="match status" value="1"/>
</dbReference>
<dbReference type="CDD" id="cd12148">
    <property type="entry name" value="fungal_TF_MHR"/>
    <property type="match status" value="1"/>
</dbReference>
<dbReference type="SUPFAM" id="SSF57701">
    <property type="entry name" value="Zn2/Cys6 DNA-binding domain"/>
    <property type="match status" value="1"/>
</dbReference>
<evidence type="ECO:0000256" key="1">
    <source>
        <dbReference type="ARBA" id="ARBA00023242"/>
    </source>
</evidence>
<evidence type="ECO:0000313" key="4">
    <source>
        <dbReference type="EMBL" id="SPO22915.1"/>
    </source>
</evidence>
<feature type="region of interest" description="Disordered" evidence="2">
    <location>
        <begin position="766"/>
        <end position="790"/>
    </location>
</feature>
<dbReference type="GO" id="GO:0000981">
    <property type="term" value="F:DNA-binding transcription factor activity, RNA polymerase II-specific"/>
    <property type="evidence" value="ECO:0007669"/>
    <property type="project" value="InterPro"/>
</dbReference>
<feature type="region of interest" description="Disordered" evidence="2">
    <location>
        <begin position="684"/>
        <end position="714"/>
    </location>
</feature>